<dbReference type="EMBL" id="KZ819670">
    <property type="protein sequence ID" value="PWN26909.1"/>
    <property type="molecule type" value="Genomic_DNA"/>
</dbReference>
<organism evidence="2 3">
    <name type="scientific">Jaminaea rosea</name>
    <dbReference type="NCBI Taxonomy" id="1569628"/>
    <lineage>
        <taxon>Eukaryota</taxon>
        <taxon>Fungi</taxon>
        <taxon>Dikarya</taxon>
        <taxon>Basidiomycota</taxon>
        <taxon>Ustilaginomycotina</taxon>
        <taxon>Exobasidiomycetes</taxon>
        <taxon>Microstromatales</taxon>
        <taxon>Microstromatales incertae sedis</taxon>
        <taxon>Jaminaea</taxon>
    </lineage>
</organism>
<feature type="region of interest" description="Disordered" evidence="1">
    <location>
        <begin position="132"/>
        <end position="163"/>
    </location>
</feature>
<reference evidence="2 3" key="1">
    <citation type="journal article" date="2018" name="Mol. Biol. Evol.">
        <title>Broad Genomic Sampling Reveals a Smut Pathogenic Ancestry of the Fungal Clade Ustilaginomycotina.</title>
        <authorList>
            <person name="Kijpornyongpan T."/>
            <person name="Mondo S.J."/>
            <person name="Barry K."/>
            <person name="Sandor L."/>
            <person name="Lee J."/>
            <person name="Lipzen A."/>
            <person name="Pangilinan J."/>
            <person name="LaButti K."/>
            <person name="Hainaut M."/>
            <person name="Henrissat B."/>
            <person name="Grigoriev I.V."/>
            <person name="Spatafora J.W."/>
            <person name="Aime M.C."/>
        </authorList>
    </citation>
    <scope>NUCLEOTIDE SEQUENCE [LARGE SCALE GENOMIC DNA]</scope>
    <source>
        <strain evidence="2 3">MCA 5214</strain>
    </source>
</reference>
<evidence type="ECO:0000313" key="2">
    <source>
        <dbReference type="EMBL" id="PWN26909.1"/>
    </source>
</evidence>
<sequence length="235" mass="26694">MSARAPARRDYQACSSLTRDGRDYSLMLRRHDDESEAKVMAMSEVEWGRWWNKMDQRKFQAGQSIDKDEAVAVVCRNENDRLLYNGRDGAVRPPLTSKETPEQAAARRVSVKLRPGASATEIKRYQKRAREVRYNANPNGAKRSDYERKIDRTYKKTEPDRKRAIARIRATPYGHFFPLLDKVPRPHSPHPCTSPLEAPQDEASQARAGTGEGGEGQRHGLRGRQGQSGRVPHQS</sequence>
<proteinExistence type="predicted"/>
<evidence type="ECO:0000256" key="1">
    <source>
        <dbReference type="SAM" id="MobiDB-lite"/>
    </source>
</evidence>
<feature type="region of interest" description="Disordered" evidence="1">
    <location>
        <begin position="179"/>
        <end position="235"/>
    </location>
</feature>
<dbReference type="Proteomes" id="UP000245884">
    <property type="component" value="Unassembled WGS sequence"/>
</dbReference>
<keyword evidence="3" id="KW-1185">Reference proteome</keyword>
<feature type="compositionally biased region" description="Basic and acidic residues" evidence="1">
    <location>
        <begin position="142"/>
        <end position="163"/>
    </location>
</feature>
<dbReference type="AlphaFoldDB" id="A0A316UNQ9"/>
<feature type="compositionally biased region" description="Low complexity" evidence="1">
    <location>
        <begin position="224"/>
        <end position="235"/>
    </location>
</feature>
<dbReference type="GeneID" id="37025727"/>
<gene>
    <name evidence="2" type="ORF">BDZ90DRAFT_194621</name>
</gene>
<evidence type="ECO:0000313" key="3">
    <source>
        <dbReference type="Proteomes" id="UP000245884"/>
    </source>
</evidence>
<dbReference type="RefSeq" id="XP_025361521.1">
    <property type="nucleotide sequence ID" value="XM_025503904.1"/>
</dbReference>
<feature type="region of interest" description="Disordered" evidence="1">
    <location>
        <begin position="86"/>
        <end position="109"/>
    </location>
</feature>
<accession>A0A316UNQ9</accession>
<name>A0A316UNQ9_9BASI</name>
<protein>
    <submittedName>
        <fullName evidence="2">Uncharacterized protein</fullName>
    </submittedName>
</protein>